<gene>
    <name evidence="2" type="ORF">GXW76_10365</name>
</gene>
<reference evidence="2" key="1">
    <citation type="submission" date="2020-01" db="EMBL/GenBank/DDBJ databases">
        <authorList>
            <person name="Rat A."/>
        </authorList>
    </citation>
    <scope>NUCLEOTIDE SEQUENCE</scope>
    <source>
        <strain evidence="2">LMG 31231</strain>
    </source>
</reference>
<keyword evidence="1" id="KW-0812">Transmembrane</keyword>
<dbReference type="RefSeq" id="WP_211861943.1">
    <property type="nucleotide sequence ID" value="NZ_JAAEDM010000021.1"/>
</dbReference>
<keyword evidence="1" id="KW-0472">Membrane</keyword>
<feature type="transmembrane region" description="Helical" evidence="1">
    <location>
        <begin position="38"/>
        <end position="61"/>
    </location>
</feature>
<dbReference type="AlphaFoldDB" id="A0A9X9WWP6"/>
<feature type="transmembrane region" description="Helical" evidence="1">
    <location>
        <begin position="73"/>
        <end position="94"/>
    </location>
</feature>
<dbReference type="Proteomes" id="UP001138751">
    <property type="component" value="Unassembled WGS sequence"/>
</dbReference>
<dbReference type="EMBL" id="JAAEDM010000021">
    <property type="protein sequence ID" value="MBR0671575.1"/>
    <property type="molecule type" value="Genomic_DNA"/>
</dbReference>
<keyword evidence="3" id="KW-1185">Reference proteome</keyword>
<sequence length="98" mass="9992">MYGLDALAHGAAAALAAVLPAVFLFWRLTALLASGHRALRPFVTCCAAYGAMAAAGGIWALGFERPGYADEAIGGALIAGAGFAVLAFLILLLFPRKA</sequence>
<organism evidence="2 3">
    <name type="scientific">Neoroseomonas soli</name>
    <dbReference type="NCBI Taxonomy" id="1081025"/>
    <lineage>
        <taxon>Bacteria</taxon>
        <taxon>Pseudomonadati</taxon>
        <taxon>Pseudomonadota</taxon>
        <taxon>Alphaproteobacteria</taxon>
        <taxon>Acetobacterales</taxon>
        <taxon>Acetobacteraceae</taxon>
        <taxon>Neoroseomonas</taxon>
    </lineage>
</organism>
<accession>A0A9X9WWP6</accession>
<keyword evidence="1" id="KW-1133">Transmembrane helix</keyword>
<evidence type="ECO:0000313" key="3">
    <source>
        <dbReference type="Proteomes" id="UP001138751"/>
    </source>
</evidence>
<comment type="caution">
    <text evidence="2">The sequence shown here is derived from an EMBL/GenBank/DDBJ whole genome shotgun (WGS) entry which is preliminary data.</text>
</comment>
<evidence type="ECO:0000256" key="1">
    <source>
        <dbReference type="SAM" id="Phobius"/>
    </source>
</evidence>
<feature type="transmembrane region" description="Helical" evidence="1">
    <location>
        <begin position="6"/>
        <end position="26"/>
    </location>
</feature>
<proteinExistence type="predicted"/>
<protein>
    <submittedName>
        <fullName evidence="2">Uncharacterized protein</fullName>
    </submittedName>
</protein>
<reference evidence="2" key="2">
    <citation type="journal article" date="2021" name="Syst. Appl. Microbiol.">
        <title>Roseomonas hellenica sp. nov., isolated from roots of wild-growing Alkanna tinctoria.</title>
        <authorList>
            <person name="Rat A."/>
            <person name="Naranjo H.D."/>
            <person name="Lebbe L."/>
            <person name="Cnockaert M."/>
            <person name="Krigas N."/>
            <person name="Grigoriadou K."/>
            <person name="Maloupa E."/>
            <person name="Willems A."/>
        </authorList>
    </citation>
    <scope>NUCLEOTIDE SEQUENCE</scope>
    <source>
        <strain evidence="2">LMG 31231</strain>
    </source>
</reference>
<name>A0A9X9WWP6_9PROT</name>
<evidence type="ECO:0000313" key="2">
    <source>
        <dbReference type="EMBL" id="MBR0671575.1"/>
    </source>
</evidence>